<evidence type="ECO:0000256" key="3">
    <source>
        <dbReference type="ARBA" id="ARBA00022679"/>
    </source>
</evidence>
<accession>F8P358</accession>
<name>F8P358_SERL9</name>
<comment type="subcellular location">
    <subcellularLocation>
        <location evidence="1">Membrane</location>
        <topology evidence="1">Multi-pass membrane protein</topology>
    </subcellularLocation>
</comment>
<dbReference type="AlphaFoldDB" id="F8P358"/>
<keyword evidence="3 10" id="KW-0808">Transferase</keyword>
<dbReference type="GO" id="GO:0005739">
    <property type="term" value="C:mitochondrion"/>
    <property type="evidence" value="ECO:0007669"/>
    <property type="project" value="TreeGrafter"/>
</dbReference>
<evidence type="ECO:0000256" key="7">
    <source>
        <dbReference type="ARBA" id="ARBA00023136"/>
    </source>
</evidence>
<dbReference type="GO" id="GO:0016020">
    <property type="term" value="C:membrane"/>
    <property type="evidence" value="ECO:0007669"/>
    <property type="project" value="UniProtKB-SubCell"/>
</dbReference>
<dbReference type="Pfam" id="PF01066">
    <property type="entry name" value="CDP-OH_P_transf"/>
    <property type="match status" value="1"/>
</dbReference>
<dbReference type="PROSITE" id="PS00379">
    <property type="entry name" value="CDP_ALCOHOL_P_TRANSF"/>
    <property type="match status" value="1"/>
</dbReference>
<dbReference type="InterPro" id="IPR050324">
    <property type="entry name" value="CDP-alcohol_PTase-I"/>
</dbReference>
<dbReference type="PANTHER" id="PTHR14269">
    <property type="entry name" value="CDP-DIACYLGLYCEROL--GLYCEROL-3-PHOSPHATE 3-PHOSPHATIDYLTRANSFERASE-RELATED"/>
    <property type="match status" value="1"/>
</dbReference>
<evidence type="ECO:0000256" key="1">
    <source>
        <dbReference type="ARBA" id="ARBA00004141"/>
    </source>
</evidence>
<dbReference type="Gene3D" id="1.20.120.1760">
    <property type="match status" value="1"/>
</dbReference>
<keyword evidence="5" id="KW-1133">Transmembrane helix</keyword>
<dbReference type="RefSeq" id="XP_007321127.1">
    <property type="nucleotide sequence ID" value="XM_007321065.1"/>
</dbReference>
<evidence type="ECO:0000256" key="8">
    <source>
        <dbReference type="ARBA" id="ARBA00023209"/>
    </source>
</evidence>
<proteinExistence type="inferred from homology"/>
<evidence type="ECO:0000256" key="6">
    <source>
        <dbReference type="ARBA" id="ARBA00023098"/>
    </source>
</evidence>
<evidence type="ECO:0000313" key="11">
    <source>
        <dbReference type="EMBL" id="EGO22589.1"/>
    </source>
</evidence>
<dbReference type="GO" id="GO:0032049">
    <property type="term" value="P:cardiolipin biosynthetic process"/>
    <property type="evidence" value="ECO:0007669"/>
    <property type="project" value="TreeGrafter"/>
</dbReference>
<keyword evidence="2" id="KW-0444">Lipid biosynthesis</keyword>
<dbReference type="GeneID" id="18820335"/>
<dbReference type="PANTHER" id="PTHR14269:SF60">
    <property type="entry name" value="CARDIOLIPIN SYNTHASE (CMP-FORMING)"/>
    <property type="match status" value="1"/>
</dbReference>
<dbReference type="InterPro" id="IPR043130">
    <property type="entry name" value="CDP-OH_PTrfase_TM_dom"/>
</dbReference>
<dbReference type="KEGG" id="sla:SERLADRAFT_473617"/>
<evidence type="ECO:0000256" key="4">
    <source>
        <dbReference type="ARBA" id="ARBA00022692"/>
    </source>
</evidence>
<dbReference type="HOGENOM" id="CLU_051314_0_2_1"/>
<organism>
    <name type="scientific">Serpula lacrymans var. lacrymans (strain S7.9)</name>
    <name type="common">Dry rot fungus</name>
    <dbReference type="NCBI Taxonomy" id="578457"/>
    <lineage>
        <taxon>Eukaryota</taxon>
        <taxon>Fungi</taxon>
        <taxon>Dikarya</taxon>
        <taxon>Basidiomycota</taxon>
        <taxon>Agaricomycotina</taxon>
        <taxon>Agaricomycetes</taxon>
        <taxon>Agaricomycetidae</taxon>
        <taxon>Boletales</taxon>
        <taxon>Coniophorineae</taxon>
        <taxon>Serpulaceae</taxon>
        <taxon>Serpula</taxon>
    </lineage>
</organism>
<evidence type="ECO:0000256" key="9">
    <source>
        <dbReference type="ARBA" id="ARBA00023264"/>
    </source>
</evidence>
<dbReference type="OrthoDB" id="10020554at2759"/>
<dbReference type="GO" id="GO:0043337">
    <property type="term" value="F:cardiolipin synthase (CMP-forming)"/>
    <property type="evidence" value="ECO:0007669"/>
    <property type="project" value="TreeGrafter"/>
</dbReference>
<keyword evidence="4" id="KW-0812">Transmembrane</keyword>
<evidence type="ECO:0000256" key="5">
    <source>
        <dbReference type="ARBA" id="ARBA00022989"/>
    </source>
</evidence>
<evidence type="ECO:0000256" key="2">
    <source>
        <dbReference type="ARBA" id="ARBA00022516"/>
    </source>
</evidence>
<keyword evidence="9" id="KW-1208">Phospholipid metabolism</keyword>
<dbReference type="InterPro" id="IPR000462">
    <property type="entry name" value="CDP-OH_P_trans"/>
</dbReference>
<evidence type="ECO:0000256" key="10">
    <source>
        <dbReference type="RuleBase" id="RU003750"/>
    </source>
</evidence>
<gene>
    <name evidence="11" type="ORF">SERLADRAFT_473617</name>
</gene>
<dbReference type="EMBL" id="GL945437">
    <property type="protein sequence ID" value="EGO22589.1"/>
    <property type="molecule type" value="Genomic_DNA"/>
</dbReference>
<dbReference type="InterPro" id="IPR048254">
    <property type="entry name" value="CDP_ALCOHOL_P_TRANSF_CS"/>
</dbReference>
<dbReference type="Proteomes" id="UP000008064">
    <property type="component" value="Unassembled WGS sequence"/>
</dbReference>
<reference evidence="11" key="1">
    <citation type="submission" date="2011-04" db="EMBL/GenBank/DDBJ databases">
        <title>Evolution of plant cell wall degrading machinery underlies the functional diversity of forest fungi.</title>
        <authorList>
            <consortium name="US DOE Joint Genome Institute (JGI-PGF)"/>
            <person name="Eastwood D.C."/>
            <person name="Floudas D."/>
            <person name="Binder M."/>
            <person name="Majcherczyk A."/>
            <person name="Schneider P."/>
            <person name="Aerts A."/>
            <person name="Asiegbu F.O."/>
            <person name="Baker S.E."/>
            <person name="Barry K."/>
            <person name="Bendiksby M."/>
            <person name="Blumentritt M."/>
            <person name="Coutinho P.M."/>
            <person name="Cullen D."/>
            <person name="Cullen D."/>
            <person name="Gathman A."/>
            <person name="Goodell B."/>
            <person name="Henrissat B."/>
            <person name="Ihrmark K."/>
            <person name="Kauserud H."/>
            <person name="Kohler A."/>
            <person name="LaButti K."/>
            <person name="Lapidus A."/>
            <person name="Lavin J.L."/>
            <person name="Lee Y.-H."/>
            <person name="Lindquist E."/>
            <person name="Lilly W."/>
            <person name="Lucas S."/>
            <person name="Morin E."/>
            <person name="Murat C."/>
            <person name="Oguiza J.A."/>
            <person name="Park J."/>
            <person name="Pisabarro A.G."/>
            <person name="Riley R."/>
            <person name="Rosling A."/>
            <person name="Salamov A."/>
            <person name="Schmidt O."/>
            <person name="Schmutz J."/>
            <person name="Skrede I."/>
            <person name="Stenlid J."/>
            <person name="Wiebenga A."/>
            <person name="Xie X."/>
            <person name="Kues U."/>
            <person name="Hibbett D.S."/>
            <person name="Hoffmeister D."/>
            <person name="Hogberg N."/>
            <person name="Martin F."/>
            <person name="Grigoriev I.V."/>
            <person name="Watkinson S.C."/>
        </authorList>
    </citation>
    <scope>NUCLEOTIDE SEQUENCE</scope>
    <source>
        <strain evidence="11">S7.9</strain>
    </source>
</reference>
<sequence length="299" mass="33738">MLRPHLIQRLPELPLMLTRTFLQFRFIPTRAGLYATARRTVINSPCIPSHLSRCHHQEFFQKPFYSSSRYFATSLSRSQKHHDAEGQHKPTIRENIYTIPNLLTTSRILACPVLGWSILHDDFYFATGLLLYAGLSDLLDGYLARRFKMQSVLGTILDPAADKTLMTTLTVALTMKELLPLPLAVIIIGRDVLLSLSAFYIRYTSLPAPKTLSRYWDFSIPSAEVRPTFISKVNTALQLVLMAVTTISPIAPAAFAFSLPSLQWTVAATTIWSGLSYVFSKDAVRIISQTHKHKHPPPR</sequence>
<keyword evidence="7" id="KW-0472">Membrane</keyword>
<keyword evidence="6" id="KW-0443">Lipid metabolism</keyword>
<comment type="similarity">
    <text evidence="10">Belongs to the CDP-alcohol phosphatidyltransferase class-I family.</text>
</comment>
<protein>
    <submittedName>
        <fullName evidence="11">Uncharacterized protein</fullName>
    </submittedName>
</protein>
<keyword evidence="8" id="KW-0594">Phospholipid biosynthesis</keyword>